<keyword evidence="3" id="KW-0732">Signal</keyword>
<dbReference type="Proteomes" id="UP000030651">
    <property type="component" value="Unassembled WGS sequence"/>
</dbReference>
<dbReference type="RefSeq" id="XP_007827251.1">
    <property type="nucleotide sequence ID" value="XM_007829060.1"/>
</dbReference>
<dbReference type="STRING" id="1229662.W3XMY9"/>
<evidence type="ECO:0000313" key="5">
    <source>
        <dbReference type="EMBL" id="ETS86651.1"/>
    </source>
</evidence>
<dbReference type="KEGG" id="pfy:PFICI_00479"/>
<dbReference type="PIRSF" id="PIRSF000137">
    <property type="entry name" value="Alcohol_oxidase"/>
    <property type="match status" value="1"/>
</dbReference>
<protein>
    <recommendedName>
        <fullName evidence="4">Glucose-methanol-choline oxidoreductase N-terminal domain-containing protein</fullName>
    </recommendedName>
</protein>
<dbReference type="InParanoid" id="W3XMY9"/>
<dbReference type="Gene3D" id="3.50.50.60">
    <property type="entry name" value="FAD/NAD(P)-binding domain"/>
    <property type="match status" value="1"/>
</dbReference>
<dbReference type="GO" id="GO:0050660">
    <property type="term" value="F:flavin adenine dinucleotide binding"/>
    <property type="evidence" value="ECO:0007669"/>
    <property type="project" value="InterPro"/>
</dbReference>
<dbReference type="SUPFAM" id="SSF51905">
    <property type="entry name" value="FAD/NAD(P)-binding domain"/>
    <property type="match status" value="1"/>
</dbReference>
<dbReference type="PANTHER" id="PTHR11552:SF213">
    <property type="entry name" value="DEHYDROGENASE, PUTATIVE-RELATED"/>
    <property type="match status" value="1"/>
</dbReference>
<dbReference type="HOGENOM" id="CLU_002865_4_1_1"/>
<feature type="chain" id="PRO_5004835995" description="Glucose-methanol-choline oxidoreductase N-terminal domain-containing protein" evidence="3">
    <location>
        <begin position="23"/>
        <end position="670"/>
    </location>
</feature>
<dbReference type="AlphaFoldDB" id="W3XMY9"/>
<name>W3XMY9_PESFW</name>
<dbReference type="EMBL" id="KI912109">
    <property type="protein sequence ID" value="ETS86651.1"/>
    <property type="molecule type" value="Genomic_DNA"/>
</dbReference>
<dbReference type="SUPFAM" id="SSF54373">
    <property type="entry name" value="FAD-linked reductases, C-terminal domain"/>
    <property type="match status" value="1"/>
</dbReference>
<keyword evidence="6" id="KW-1185">Reference proteome</keyword>
<dbReference type="Pfam" id="PF00732">
    <property type="entry name" value="GMC_oxred_N"/>
    <property type="match status" value="1"/>
</dbReference>
<dbReference type="InterPro" id="IPR036188">
    <property type="entry name" value="FAD/NAD-bd_sf"/>
</dbReference>
<feature type="signal peptide" evidence="3">
    <location>
        <begin position="1"/>
        <end position="22"/>
    </location>
</feature>
<dbReference type="PROSITE" id="PS00624">
    <property type="entry name" value="GMC_OXRED_2"/>
    <property type="match status" value="1"/>
</dbReference>
<sequence>MHVKNVIVKQVLFAGLISSSLAANKQHNPFVTKRQSLETSYDYVVVGSGPGGGPTAANLAVAGYKVLLIDAGGDSGDAMVEEVPAFFPQSTEFVDTEWDFFVTRSSDPAVEAKNIITSYRLENETIYTGPDPPAGAVPIGTLYPRAGTLGGCSRHNAMIAIRAFDNDWKAVADATGDSFWSGKTFQRLFEKIEHCDYLPNSILGHGFKGYLWTEVASLLLAVQDLKAVSVVVSAGAALGKTITGTLIGTIAGLLEILFLDVNAPGETIIPGAYQVPLTMKDQVRGGVRDRILDIASATNRNGDRSYHLDIKLNTLVTKIVFDQSGSDQTPRATGVEYLEGQSLYRADPRWQNASVTGEGTINATKEVIIAGGAFNTPQILKLSGVGPKEELEKFNIPVVVDLPGVGTNLKDHIEVPIISIASSDFDLIDGCTFAKGYPQVPDPCLEKYLHANTQVGRGPYATNGFPIGIALHSSAADAIDPDVWVYGGPGYFPGFYPQWADIVLEDHHHWTWISLKANTKNGGGTVKLTSSDPRDVPAVAFNTFEDDLSAQQDIQASYEGVKFARDAMDKLIPLDGTFDEQVPGRADAPTEDDLKEFVKTQSFGHHACCTAPIGGDDDENAVLDSAFRVRGTAGLRVVDASAFPVIPGFFIALPIYLLAEKASEAILNDA</sequence>
<accession>W3XMY9</accession>
<dbReference type="InterPro" id="IPR000172">
    <property type="entry name" value="GMC_OxRdtase_N"/>
</dbReference>
<reference evidence="6" key="1">
    <citation type="journal article" date="2015" name="BMC Genomics">
        <title>Genomic and transcriptomic analysis of the endophytic fungus Pestalotiopsis fici reveals its lifestyle and high potential for synthesis of natural products.</title>
        <authorList>
            <person name="Wang X."/>
            <person name="Zhang X."/>
            <person name="Liu L."/>
            <person name="Xiang M."/>
            <person name="Wang W."/>
            <person name="Sun X."/>
            <person name="Che Y."/>
            <person name="Guo L."/>
            <person name="Liu G."/>
            <person name="Guo L."/>
            <person name="Wang C."/>
            <person name="Yin W.B."/>
            <person name="Stadler M."/>
            <person name="Zhang X."/>
            <person name="Liu X."/>
        </authorList>
    </citation>
    <scope>NUCLEOTIDE SEQUENCE [LARGE SCALE GENOMIC DNA]</scope>
    <source>
        <strain evidence="6">W106-1 / CGMCC3.15140</strain>
    </source>
</reference>
<evidence type="ECO:0000256" key="1">
    <source>
        <dbReference type="ARBA" id="ARBA00010790"/>
    </source>
</evidence>
<feature type="binding site" evidence="2">
    <location>
        <position position="316"/>
    </location>
    <ligand>
        <name>FAD</name>
        <dbReference type="ChEBI" id="CHEBI:57692"/>
    </ligand>
</feature>
<evidence type="ECO:0000256" key="3">
    <source>
        <dbReference type="SAM" id="SignalP"/>
    </source>
</evidence>
<dbReference type="Gene3D" id="3.30.560.10">
    <property type="entry name" value="Glucose Oxidase, domain 3"/>
    <property type="match status" value="1"/>
</dbReference>
<dbReference type="eggNOG" id="KOG1238">
    <property type="taxonomic scope" value="Eukaryota"/>
</dbReference>
<evidence type="ECO:0000313" key="6">
    <source>
        <dbReference type="Proteomes" id="UP000030651"/>
    </source>
</evidence>
<keyword evidence="2" id="KW-0285">Flavoprotein</keyword>
<dbReference type="Pfam" id="PF05199">
    <property type="entry name" value="GMC_oxred_C"/>
    <property type="match status" value="1"/>
</dbReference>
<dbReference type="PANTHER" id="PTHR11552">
    <property type="entry name" value="GLUCOSE-METHANOL-CHOLINE GMC OXIDOREDUCTASE"/>
    <property type="match status" value="1"/>
</dbReference>
<evidence type="ECO:0000259" key="4">
    <source>
        <dbReference type="PROSITE" id="PS00624"/>
    </source>
</evidence>
<dbReference type="InterPro" id="IPR007867">
    <property type="entry name" value="GMC_OxRtase_C"/>
</dbReference>
<keyword evidence="2" id="KW-0274">FAD</keyword>
<evidence type="ECO:0000256" key="2">
    <source>
        <dbReference type="PIRSR" id="PIRSR000137-2"/>
    </source>
</evidence>
<dbReference type="OrthoDB" id="269227at2759"/>
<gene>
    <name evidence="5" type="ORF">PFICI_00479</name>
</gene>
<dbReference type="GeneID" id="19265492"/>
<dbReference type="GO" id="GO:0016614">
    <property type="term" value="F:oxidoreductase activity, acting on CH-OH group of donors"/>
    <property type="evidence" value="ECO:0007669"/>
    <property type="project" value="InterPro"/>
</dbReference>
<comment type="cofactor">
    <cofactor evidence="2">
        <name>FAD</name>
        <dbReference type="ChEBI" id="CHEBI:57692"/>
    </cofactor>
</comment>
<organism evidence="5 6">
    <name type="scientific">Pestalotiopsis fici (strain W106-1 / CGMCC3.15140)</name>
    <dbReference type="NCBI Taxonomy" id="1229662"/>
    <lineage>
        <taxon>Eukaryota</taxon>
        <taxon>Fungi</taxon>
        <taxon>Dikarya</taxon>
        <taxon>Ascomycota</taxon>
        <taxon>Pezizomycotina</taxon>
        <taxon>Sordariomycetes</taxon>
        <taxon>Xylariomycetidae</taxon>
        <taxon>Amphisphaeriales</taxon>
        <taxon>Sporocadaceae</taxon>
        <taxon>Pestalotiopsis</taxon>
    </lineage>
</organism>
<proteinExistence type="inferred from homology"/>
<comment type="similarity">
    <text evidence="1">Belongs to the GMC oxidoreductase family.</text>
</comment>
<feature type="domain" description="Glucose-methanol-choline oxidoreductase N-terminal" evidence="4">
    <location>
        <begin position="372"/>
        <end position="386"/>
    </location>
</feature>
<dbReference type="InterPro" id="IPR012132">
    <property type="entry name" value="GMC_OxRdtase"/>
</dbReference>